<accession>A0A553K642</accession>
<keyword evidence="1" id="KW-1133">Transmembrane helix</keyword>
<feature type="transmembrane region" description="Helical" evidence="1">
    <location>
        <begin position="45"/>
        <end position="64"/>
    </location>
</feature>
<proteinExistence type="predicted"/>
<evidence type="ECO:0000256" key="1">
    <source>
        <dbReference type="SAM" id="Phobius"/>
    </source>
</evidence>
<organism evidence="2 3">
    <name type="scientific">Tessaracoccus rhinocerotis</name>
    <dbReference type="NCBI Taxonomy" id="1689449"/>
    <lineage>
        <taxon>Bacteria</taxon>
        <taxon>Bacillati</taxon>
        <taxon>Actinomycetota</taxon>
        <taxon>Actinomycetes</taxon>
        <taxon>Propionibacteriales</taxon>
        <taxon>Propionibacteriaceae</taxon>
        <taxon>Tessaracoccus</taxon>
    </lineage>
</organism>
<comment type="caution">
    <text evidence="2">The sequence shown here is derived from an EMBL/GenBank/DDBJ whole genome shotgun (WGS) entry which is preliminary data.</text>
</comment>
<dbReference type="Proteomes" id="UP000317638">
    <property type="component" value="Unassembled WGS sequence"/>
</dbReference>
<sequence length="65" mass="7017">MFTSLGAARQRRPGQRKLRPNVLRMAILAPSTDARAALFNRVLRVSTVLLALVCAALMAAAVLLN</sequence>
<dbReference type="AlphaFoldDB" id="A0A553K642"/>
<evidence type="ECO:0000313" key="2">
    <source>
        <dbReference type="EMBL" id="TRY20169.1"/>
    </source>
</evidence>
<evidence type="ECO:0000313" key="3">
    <source>
        <dbReference type="Proteomes" id="UP000317638"/>
    </source>
</evidence>
<protein>
    <submittedName>
        <fullName evidence="2">Uncharacterized protein</fullName>
    </submittedName>
</protein>
<keyword evidence="1" id="KW-0812">Transmembrane</keyword>
<keyword evidence="3" id="KW-1185">Reference proteome</keyword>
<dbReference type="RefSeq" id="WP_143937253.1">
    <property type="nucleotide sequence ID" value="NZ_VKKG01000001.1"/>
</dbReference>
<gene>
    <name evidence="2" type="ORF">FOJ82_04725</name>
</gene>
<dbReference type="EMBL" id="VKKG01000001">
    <property type="protein sequence ID" value="TRY20169.1"/>
    <property type="molecule type" value="Genomic_DNA"/>
</dbReference>
<name>A0A553K642_9ACTN</name>
<keyword evidence="1" id="KW-0472">Membrane</keyword>
<reference evidence="2 3" key="1">
    <citation type="submission" date="2019-07" db="EMBL/GenBank/DDBJ databases">
        <authorList>
            <person name="Zhou L.-Y."/>
        </authorList>
    </citation>
    <scope>NUCLEOTIDE SEQUENCE [LARGE SCALE GENOMIC DNA]</scope>
    <source>
        <strain evidence="2 3">YIM 101269</strain>
    </source>
</reference>